<dbReference type="PANTHER" id="PTHR10695:SF46">
    <property type="entry name" value="BIFUNCTIONAL COENZYME A SYNTHASE-RELATED"/>
    <property type="match status" value="1"/>
</dbReference>
<comment type="catalytic activity">
    <reaction evidence="3">
        <text>3'-dephospho-CoA + ATP = ADP + CoA + H(+)</text>
        <dbReference type="Rhea" id="RHEA:18245"/>
        <dbReference type="ChEBI" id="CHEBI:15378"/>
        <dbReference type="ChEBI" id="CHEBI:30616"/>
        <dbReference type="ChEBI" id="CHEBI:57287"/>
        <dbReference type="ChEBI" id="CHEBI:57328"/>
        <dbReference type="ChEBI" id="CHEBI:456216"/>
        <dbReference type="EC" id="2.7.1.24"/>
    </reaction>
</comment>
<evidence type="ECO:0000256" key="3">
    <source>
        <dbReference type="HAMAP-Rule" id="MF_00376"/>
    </source>
</evidence>
<gene>
    <name evidence="3" type="primary">coaE</name>
    <name evidence="5" type="ORF">I8752_28455</name>
</gene>
<dbReference type="SUPFAM" id="SSF52540">
    <property type="entry name" value="P-loop containing nucleoside triphosphate hydrolases"/>
    <property type="match status" value="1"/>
</dbReference>
<feature type="binding site" evidence="3">
    <location>
        <begin position="12"/>
        <end position="17"/>
    </location>
    <ligand>
        <name>ATP</name>
        <dbReference type="ChEBI" id="CHEBI:30616"/>
    </ligand>
</feature>
<keyword evidence="3" id="KW-0173">Coenzyme A biosynthesis</keyword>
<dbReference type="GO" id="GO:0005737">
    <property type="term" value="C:cytoplasm"/>
    <property type="evidence" value="ECO:0007669"/>
    <property type="project" value="UniProtKB-SubCell"/>
</dbReference>
<comment type="function">
    <text evidence="3">Catalyzes the phosphorylation of the 3'-hydroxyl group of dephosphocoenzyme A to form coenzyme A.</text>
</comment>
<evidence type="ECO:0000256" key="1">
    <source>
        <dbReference type="ARBA" id="ARBA00022741"/>
    </source>
</evidence>
<dbReference type="HAMAP" id="MF_00376">
    <property type="entry name" value="Dephospho_CoA_kinase"/>
    <property type="match status" value="1"/>
</dbReference>
<keyword evidence="3 5" id="KW-0418">Kinase</keyword>
<dbReference type="NCBIfam" id="TIGR00152">
    <property type="entry name" value="dephospho-CoA kinase"/>
    <property type="match status" value="1"/>
</dbReference>
<evidence type="ECO:0000256" key="2">
    <source>
        <dbReference type="ARBA" id="ARBA00022840"/>
    </source>
</evidence>
<evidence type="ECO:0000256" key="4">
    <source>
        <dbReference type="NCBIfam" id="TIGR00152"/>
    </source>
</evidence>
<proteinExistence type="inferred from homology"/>
<keyword evidence="6" id="KW-1185">Reference proteome</keyword>
<dbReference type="AlphaFoldDB" id="A0A8J7IAS5"/>
<evidence type="ECO:0000313" key="5">
    <source>
        <dbReference type="EMBL" id="MBH8576848.1"/>
    </source>
</evidence>
<dbReference type="Pfam" id="PF01121">
    <property type="entry name" value="CoaE"/>
    <property type="match status" value="1"/>
</dbReference>
<dbReference type="PANTHER" id="PTHR10695">
    <property type="entry name" value="DEPHOSPHO-COA KINASE-RELATED"/>
    <property type="match status" value="1"/>
</dbReference>
<keyword evidence="1 3" id="KW-0547">Nucleotide-binding</keyword>
<dbReference type="EC" id="2.7.1.24" evidence="3 4"/>
<comment type="caution">
    <text evidence="5">The sequence shown here is derived from an EMBL/GenBank/DDBJ whole genome shotgun (WGS) entry which is preliminary data.</text>
</comment>
<comment type="similarity">
    <text evidence="3">Belongs to the CoaE family.</text>
</comment>
<dbReference type="GO" id="GO:0015937">
    <property type="term" value="P:coenzyme A biosynthetic process"/>
    <property type="evidence" value="ECO:0007669"/>
    <property type="project" value="UniProtKB-UniRule"/>
</dbReference>
<dbReference type="RefSeq" id="WP_214435571.1">
    <property type="nucleotide sequence ID" value="NZ_CAWPUQ010000170.1"/>
</dbReference>
<comment type="pathway">
    <text evidence="3">Cofactor biosynthesis; coenzyme A biosynthesis; CoA from (R)-pantothenate: step 5/5.</text>
</comment>
<dbReference type="CDD" id="cd02022">
    <property type="entry name" value="DPCK"/>
    <property type="match status" value="1"/>
</dbReference>
<name>A0A8J7IAS5_9NOST</name>
<dbReference type="InterPro" id="IPR027417">
    <property type="entry name" value="P-loop_NTPase"/>
</dbReference>
<keyword evidence="2 3" id="KW-0067">ATP-binding</keyword>
<dbReference type="Proteomes" id="UP000662314">
    <property type="component" value="Unassembled WGS sequence"/>
</dbReference>
<dbReference type="EMBL" id="JAECZA010000241">
    <property type="protein sequence ID" value="MBH8576848.1"/>
    <property type="molecule type" value="Genomic_DNA"/>
</dbReference>
<sequence length="197" mass="21687">MKRLIGLTGGIATGKTTVANYLASTYSLPVLDADIYARDAVTVGSPILKAIALRIGEQILLPDGSLNRQKLGEIIFQQPDERNWIEGLIHPYVADRFKEAIAQSSSPRLVLVIPLLFEARMTNLVTEIWVVSCSESQQLQRLIQRNNLSQQQAQARIDSQLSLTKKASLADVVLDNSSTLEVLLKQIHAAVTKISIN</sequence>
<dbReference type="InterPro" id="IPR001977">
    <property type="entry name" value="Depp_CoAkinase"/>
</dbReference>
<reference evidence="5 6" key="1">
    <citation type="journal article" date="2021" name="Int. J. Syst. Evol. Microbiol.">
        <title>Amazonocrinis nigriterrae gen. nov., sp. nov., Atlanticothrix silvestris gen. nov., sp. nov. and Dendronalium phyllosphericum gen. nov., sp. nov., nostocacean cyanobacteria from Brazilian environments.</title>
        <authorList>
            <person name="Alvarenga D.O."/>
            <person name="Andreote A.P.D."/>
            <person name="Branco L.H.Z."/>
            <person name="Delbaje E."/>
            <person name="Cruz R.B."/>
            <person name="Varani A.M."/>
            <person name="Fiore M.F."/>
        </authorList>
    </citation>
    <scope>NUCLEOTIDE SEQUENCE [LARGE SCALE GENOMIC DNA]</scope>
    <source>
        <strain evidence="5 6">CENA369</strain>
    </source>
</reference>
<keyword evidence="3 5" id="KW-0808">Transferase</keyword>
<keyword evidence="3" id="KW-0963">Cytoplasm</keyword>
<dbReference type="PROSITE" id="PS51219">
    <property type="entry name" value="DPCK"/>
    <property type="match status" value="1"/>
</dbReference>
<comment type="subcellular location">
    <subcellularLocation>
        <location evidence="3">Cytoplasm</location>
    </subcellularLocation>
</comment>
<dbReference type="GO" id="GO:0004140">
    <property type="term" value="F:dephospho-CoA kinase activity"/>
    <property type="evidence" value="ECO:0007669"/>
    <property type="project" value="UniProtKB-UniRule"/>
</dbReference>
<organism evidence="5 6">
    <name type="scientific">Dendronalium phyllosphericum CENA369</name>
    <dbReference type="NCBI Taxonomy" id="1725256"/>
    <lineage>
        <taxon>Bacteria</taxon>
        <taxon>Bacillati</taxon>
        <taxon>Cyanobacteriota</taxon>
        <taxon>Cyanophyceae</taxon>
        <taxon>Nostocales</taxon>
        <taxon>Nostocaceae</taxon>
        <taxon>Dendronalium</taxon>
        <taxon>Dendronalium phyllosphericum</taxon>
    </lineage>
</organism>
<evidence type="ECO:0000313" key="6">
    <source>
        <dbReference type="Proteomes" id="UP000662314"/>
    </source>
</evidence>
<protein>
    <recommendedName>
        <fullName evidence="3 4">Dephospho-CoA kinase</fullName>
        <ecNumber evidence="3 4">2.7.1.24</ecNumber>
    </recommendedName>
    <alternativeName>
        <fullName evidence="3">Dephosphocoenzyme A kinase</fullName>
    </alternativeName>
</protein>
<dbReference type="Gene3D" id="3.40.50.300">
    <property type="entry name" value="P-loop containing nucleotide triphosphate hydrolases"/>
    <property type="match status" value="1"/>
</dbReference>
<dbReference type="GO" id="GO:0005524">
    <property type="term" value="F:ATP binding"/>
    <property type="evidence" value="ECO:0007669"/>
    <property type="project" value="UniProtKB-UniRule"/>
</dbReference>
<accession>A0A8J7IAS5</accession>
<dbReference type="UniPathway" id="UPA00241">
    <property type="reaction ID" value="UER00356"/>
</dbReference>